<dbReference type="InterPro" id="IPR028098">
    <property type="entry name" value="Glyco_trans_4-like_N"/>
</dbReference>
<dbReference type="SUPFAM" id="SSF53756">
    <property type="entry name" value="UDP-Glycosyltransferase/glycogen phosphorylase"/>
    <property type="match status" value="1"/>
</dbReference>
<feature type="domain" description="Glycosyltransferase subfamily 4-like N-terminal" evidence="1">
    <location>
        <begin position="32"/>
        <end position="187"/>
    </location>
</feature>
<dbReference type="Gene3D" id="3.40.50.2000">
    <property type="entry name" value="Glycogen Phosphorylase B"/>
    <property type="match status" value="2"/>
</dbReference>
<dbReference type="AlphaFoldDB" id="A0A1Y0IQK3"/>
<organism evidence="2 3">
    <name type="scientific">Tumebacillus avium</name>
    <dbReference type="NCBI Taxonomy" id="1903704"/>
    <lineage>
        <taxon>Bacteria</taxon>
        <taxon>Bacillati</taxon>
        <taxon>Bacillota</taxon>
        <taxon>Bacilli</taxon>
        <taxon>Bacillales</taxon>
        <taxon>Alicyclobacillaceae</taxon>
        <taxon>Tumebacillus</taxon>
    </lineage>
</organism>
<dbReference type="OrthoDB" id="9794575at2"/>
<name>A0A1Y0IQK3_9BACL</name>
<evidence type="ECO:0000313" key="2">
    <source>
        <dbReference type="EMBL" id="ARU62791.1"/>
    </source>
</evidence>
<dbReference type="PANTHER" id="PTHR12526">
    <property type="entry name" value="GLYCOSYLTRANSFERASE"/>
    <property type="match status" value="1"/>
</dbReference>
<dbReference type="Proteomes" id="UP000195437">
    <property type="component" value="Chromosome"/>
</dbReference>
<proteinExistence type="predicted"/>
<gene>
    <name evidence="2" type="ORF">CBW65_18805</name>
</gene>
<evidence type="ECO:0000259" key="1">
    <source>
        <dbReference type="Pfam" id="PF13579"/>
    </source>
</evidence>
<dbReference type="RefSeq" id="WP_087458141.1">
    <property type="nucleotide sequence ID" value="NZ_CP021434.1"/>
</dbReference>
<protein>
    <recommendedName>
        <fullName evidence="1">Glycosyltransferase subfamily 4-like N-terminal domain-containing protein</fullName>
    </recommendedName>
</protein>
<keyword evidence="3" id="KW-1185">Reference proteome</keyword>
<dbReference type="Pfam" id="PF13579">
    <property type="entry name" value="Glyco_trans_4_4"/>
    <property type="match status" value="1"/>
</dbReference>
<evidence type="ECO:0000313" key="3">
    <source>
        <dbReference type="Proteomes" id="UP000195437"/>
    </source>
</evidence>
<accession>A0A1Y0IQK3</accession>
<sequence>MTKKMLMVSYYAPPILNAESILVAKTLKFLSQEYDVDLLTVGDESDFKDDPFLLEEMGGKVNAIRVANPKPTSRVMRKVYREAMARLSAIDNPLWLRGARKALQKLDGDYEVLYSRSQPGASHVLALEAKKRWGSPWVAQFSDPWGHNPYHPLHGKTKEAVAEYERQVIELADHLIFPTLEMRDLYAGVYPHVGVVERSTVLPHHFDAQLYRGEESGQRDGKIVMSYIGDFYGLRSPAPLIKGLTLLKEKRPDLVARLELQVVGNVERSFHPLLEEAERQLGLRVNRVGQVPFRRSLELMADSDLLLLVDAPSDVNLFLSSKLIDYLGAYRPVLGITSTKGTAGRLLQDYGWQVHHPDDVPGIAAALETYLSELPQLQEQARQMEIDCFRSESVVGELVRICEQVKG</sequence>
<dbReference type="EMBL" id="CP021434">
    <property type="protein sequence ID" value="ARU62791.1"/>
    <property type="molecule type" value="Genomic_DNA"/>
</dbReference>
<reference evidence="3" key="1">
    <citation type="submission" date="2017-05" db="EMBL/GenBank/DDBJ databases">
        <authorList>
            <person name="Sung H."/>
        </authorList>
    </citation>
    <scope>NUCLEOTIDE SEQUENCE [LARGE SCALE GENOMIC DNA]</scope>
    <source>
        <strain evidence="3">AR23208</strain>
    </source>
</reference>
<dbReference type="KEGG" id="tum:CBW65_18805"/>